<evidence type="ECO:0008006" key="3">
    <source>
        <dbReference type="Google" id="ProtNLM"/>
    </source>
</evidence>
<reference evidence="1 2" key="1">
    <citation type="submission" date="2017-01" db="EMBL/GenBank/DDBJ databases">
        <authorList>
            <person name="Varghese N."/>
            <person name="Submissions S."/>
        </authorList>
    </citation>
    <scope>NUCLEOTIDE SEQUENCE [LARGE SCALE GENOMIC DNA]</scope>
    <source>
        <strain evidence="1 2">DSM 2061</strain>
    </source>
</reference>
<dbReference type="Proteomes" id="UP000185728">
    <property type="component" value="Unassembled WGS sequence"/>
</dbReference>
<dbReference type="Gene3D" id="2.180.10.10">
    <property type="entry name" value="RHS repeat-associated core"/>
    <property type="match status" value="1"/>
</dbReference>
<dbReference type="PROSITE" id="PS51257">
    <property type="entry name" value="PROKAR_LIPOPROTEIN"/>
    <property type="match status" value="1"/>
</dbReference>
<dbReference type="EMBL" id="FTOB01000002">
    <property type="protein sequence ID" value="SIS46602.1"/>
    <property type="molecule type" value="Genomic_DNA"/>
</dbReference>
<keyword evidence="2" id="KW-1185">Reference proteome</keyword>
<accession>A0ABY1KPF7</accession>
<gene>
    <name evidence="1" type="ORF">SAMN05421766_10230</name>
</gene>
<proteinExistence type="predicted"/>
<evidence type="ECO:0000313" key="1">
    <source>
        <dbReference type="EMBL" id="SIS46602.1"/>
    </source>
</evidence>
<protein>
    <recommendedName>
        <fullName evidence="3">YD repeat-containing protein</fullName>
    </recommendedName>
</protein>
<name>A0ABY1KPF7_9FLAO</name>
<comment type="caution">
    <text evidence="1">The sequence shown here is derived from an EMBL/GenBank/DDBJ whole genome shotgun (WGS) entry which is preliminary data.</text>
</comment>
<organism evidence="1 2">
    <name type="scientific">Zobellia uliginosa</name>
    <dbReference type="NCBI Taxonomy" id="143224"/>
    <lineage>
        <taxon>Bacteria</taxon>
        <taxon>Pseudomonadati</taxon>
        <taxon>Bacteroidota</taxon>
        <taxon>Flavobacteriia</taxon>
        <taxon>Flavobacteriales</taxon>
        <taxon>Flavobacteriaceae</taxon>
        <taxon>Zobellia</taxon>
    </lineage>
</organism>
<evidence type="ECO:0000313" key="2">
    <source>
        <dbReference type="Proteomes" id="UP000185728"/>
    </source>
</evidence>
<sequence>MLRLPVHSFHIHLKMKIKNILQTALIILLFAGCSKDDGNPPPEIAKQTPLPKVIAVVYSHERSGTYTMSYSDRQQLTAIDIVLNQDSNDIHWTAAVDYDANGSVTRVLLENVDTMDDAYTYDTVFDYDENGDMEDIIFTIGGDVQETAFSYDPNNRIYGIDGESSVFPMGWRFDEYDNLTEMSLSSNYLQLTSSTNEKGVFHHLPPQPALTIWYGLLFYLSSYELYYFHQNDLELLEANNFSYSYENQVRDQDGNLIAFKMVPDDPLGDSISYTVSYENY</sequence>